<keyword evidence="5 8" id="KW-1133">Transmembrane helix</keyword>
<keyword evidence="4 8" id="KW-0653">Protein transport</keyword>
<keyword evidence="3 8" id="KW-0812">Transmembrane</keyword>
<dbReference type="InterPro" id="IPR007305">
    <property type="entry name" value="Vesicle_transpt_Got1/SFT2"/>
</dbReference>
<keyword evidence="6 8" id="KW-0472">Membrane</keyword>
<comment type="subcellular location">
    <subcellularLocation>
        <location evidence="1 8">Membrane</location>
        <topology evidence="1 8">Multi-pass membrane protein</topology>
    </subcellularLocation>
</comment>
<dbReference type="GO" id="GO:0012505">
    <property type="term" value="C:endomembrane system"/>
    <property type="evidence" value="ECO:0007669"/>
    <property type="project" value="UniProtKB-ARBA"/>
</dbReference>
<dbReference type="Pfam" id="PF04178">
    <property type="entry name" value="Got1"/>
    <property type="match status" value="1"/>
</dbReference>
<reference evidence="9" key="1">
    <citation type="submission" date="2021-01" db="EMBL/GenBank/DDBJ databases">
        <authorList>
            <person name="Corre E."/>
            <person name="Pelletier E."/>
            <person name="Niang G."/>
            <person name="Scheremetjew M."/>
            <person name="Finn R."/>
            <person name="Kale V."/>
            <person name="Holt S."/>
            <person name="Cochrane G."/>
            <person name="Meng A."/>
            <person name="Brown T."/>
            <person name="Cohen L."/>
        </authorList>
    </citation>
    <scope>NUCLEOTIDE SEQUENCE</scope>
    <source>
        <strain evidence="9">CCMP722</strain>
    </source>
</reference>
<organism evidence="9">
    <name type="scientific">Pyramimonas obovata</name>
    <dbReference type="NCBI Taxonomy" id="1411642"/>
    <lineage>
        <taxon>Eukaryota</taxon>
        <taxon>Viridiplantae</taxon>
        <taxon>Chlorophyta</taxon>
        <taxon>Pyramimonadophyceae</taxon>
        <taxon>Pyramimonadales</taxon>
        <taxon>Pyramimonadaceae</taxon>
        <taxon>Pyramimonas</taxon>
        <taxon>Pyramimonas incertae sedis</taxon>
    </lineage>
</organism>
<dbReference type="GO" id="GO:0016020">
    <property type="term" value="C:membrane"/>
    <property type="evidence" value="ECO:0007669"/>
    <property type="project" value="UniProtKB-SubCell"/>
</dbReference>
<evidence type="ECO:0000256" key="5">
    <source>
        <dbReference type="ARBA" id="ARBA00022989"/>
    </source>
</evidence>
<evidence type="ECO:0000256" key="4">
    <source>
        <dbReference type="ARBA" id="ARBA00022927"/>
    </source>
</evidence>
<dbReference type="AlphaFoldDB" id="A0A7S0QW90"/>
<evidence type="ECO:0000256" key="1">
    <source>
        <dbReference type="ARBA" id="ARBA00004141"/>
    </source>
</evidence>
<feature type="transmembrane region" description="Helical" evidence="8">
    <location>
        <begin position="131"/>
        <end position="152"/>
    </location>
</feature>
<dbReference type="PANTHER" id="PTHR23137">
    <property type="entry name" value="VESICLE TRANSPORT PROTEIN-RELATED"/>
    <property type="match status" value="1"/>
</dbReference>
<evidence type="ECO:0000256" key="3">
    <source>
        <dbReference type="ARBA" id="ARBA00022692"/>
    </source>
</evidence>
<evidence type="ECO:0000256" key="7">
    <source>
        <dbReference type="ARBA" id="ARBA00025800"/>
    </source>
</evidence>
<evidence type="ECO:0000256" key="8">
    <source>
        <dbReference type="RuleBase" id="RU363111"/>
    </source>
</evidence>
<accession>A0A7S0QW90</accession>
<name>A0A7S0QW90_9CHLO</name>
<dbReference type="GO" id="GO:0016192">
    <property type="term" value="P:vesicle-mediated transport"/>
    <property type="evidence" value="ECO:0007669"/>
    <property type="project" value="InterPro"/>
</dbReference>
<dbReference type="GO" id="GO:0015031">
    <property type="term" value="P:protein transport"/>
    <property type="evidence" value="ECO:0007669"/>
    <property type="project" value="UniProtKB-KW"/>
</dbReference>
<dbReference type="EMBL" id="HBFA01008554">
    <property type="protein sequence ID" value="CAD8656543.1"/>
    <property type="molecule type" value="Transcribed_RNA"/>
</dbReference>
<feature type="transmembrane region" description="Helical" evidence="8">
    <location>
        <begin position="103"/>
        <end position="125"/>
    </location>
</feature>
<comment type="function">
    <text evidence="8">May be involved in fusion of retrograde transport vesicles derived from an endocytic compartment with the Golgi complex.</text>
</comment>
<dbReference type="PANTHER" id="PTHR23137:SF6">
    <property type="entry name" value="VESICLE TRANSPORT PROTEIN"/>
    <property type="match status" value="1"/>
</dbReference>
<protein>
    <recommendedName>
        <fullName evidence="8">Vesicle transport protein</fullName>
    </recommendedName>
</protein>
<proteinExistence type="inferred from homology"/>
<dbReference type="InterPro" id="IPR011691">
    <property type="entry name" value="Vesicle_transpt_SFT2"/>
</dbReference>
<keyword evidence="2 8" id="KW-0813">Transport</keyword>
<feature type="transmembrane region" description="Helical" evidence="8">
    <location>
        <begin position="164"/>
        <end position="183"/>
    </location>
</feature>
<sequence>MFTNLLGNTVAPEEEVEVPLADRVKNFFGIKKPPSQTQQLVSDIRSTLEPSPETQGMFSGMMSSMRQSATSFRQSVGLEDPVGEQSLMSEIDQATTLSYGQRFHGFVISLGLGILCSGLSFLFYFNTTVFALFYTIGNVMALSSSAFFWGPLAYSKMMFKKGRWMSTLAMVVMMFLTLFVVFYSGSGILVMLCIFLQSSCLFWYTISYIPFAQRCFKGLAKKCFGGLAEEVTDGW</sequence>
<gene>
    <name evidence="9" type="ORF">POBO1169_LOCUS4492</name>
</gene>
<evidence type="ECO:0000256" key="2">
    <source>
        <dbReference type="ARBA" id="ARBA00022448"/>
    </source>
</evidence>
<feature type="transmembrane region" description="Helical" evidence="8">
    <location>
        <begin position="189"/>
        <end position="211"/>
    </location>
</feature>
<evidence type="ECO:0000256" key="6">
    <source>
        <dbReference type="ARBA" id="ARBA00023136"/>
    </source>
</evidence>
<dbReference type="GO" id="GO:0005737">
    <property type="term" value="C:cytoplasm"/>
    <property type="evidence" value="ECO:0007669"/>
    <property type="project" value="UniProtKB-ARBA"/>
</dbReference>
<evidence type="ECO:0000313" key="9">
    <source>
        <dbReference type="EMBL" id="CAD8656543.1"/>
    </source>
</evidence>
<comment type="similarity">
    <text evidence="7 8">Belongs to the SFT2 family.</text>
</comment>